<dbReference type="Proteomes" id="UP000829116">
    <property type="component" value="Chromosome"/>
</dbReference>
<sequence>MKRKTAFILGNLLMGCGLVAMIGSIAVNLASHVFDMGWSELITNGSLFGLFIGAMVWLLGAKIGGRETVSDRYWWLKNHDDKYRRDKHRYL</sequence>
<dbReference type="EMBL" id="CP093245">
    <property type="protein sequence ID" value="UNH32101.1"/>
    <property type="molecule type" value="Genomic_DNA"/>
</dbReference>
<dbReference type="RefSeq" id="WP_047255942.1">
    <property type="nucleotide sequence ID" value="NZ_CAWMFK010000039.1"/>
</dbReference>
<name>A0A9Q8Q515_9GAMM</name>
<dbReference type="InterPro" id="IPR019698">
    <property type="entry name" value="DUF2583"/>
</dbReference>
<reference evidence="1" key="1">
    <citation type="submission" date="2022-03" db="EMBL/GenBank/DDBJ databases">
        <title>ESBL-producing Moellerella wisconsensis and Escherichia marmotae isolated from wild game meat.</title>
        <authorList>
            <person name="Biggel M."/>
        </authorList>
    </citation>
    <scope>NUCLEOTIDE SEQUENCE</scope>
    <source>
        <strain evidence="1">W51</strain>
    </source>
</reference>
<dbReference type="Pfam" id="PF10762">
    <property type="entry name" value="DUF2583"/>
    <property type="match status" value="1"/>
</dbReference>
<evidence type="ECO:0000313" key="1">
    <source>
        <dbReference type="EMBL" id="UNH32101.1"/>
    </source>
</evidence>
<proteinExistence type="predicted"/>
<gene>
    <name evidence="1" type="primary">ychH</name>
    <name evidence="1" type="ORF">MNY72_07420</name>
</gene>
<dbReference type="PROSITE" id="PS51257">
    <property type="entry name" value="PROKAR_LIPOPROTEIN"/>
    <property type="match status" value="1"/>
</dbReference>
<dbReference type="GeneID" id="79717097"/>
<dbReference type="AlphaFoldDB" id="A0A9Q8Q515"/>
<dbReference type="NCBIfam" id="NF007968">
    <property type="entry name" value="PRK10692.1"/>
    <property type="match status" value="1"/>
</dbReference>
<protein>
    <submittedName>
        <fullName evidence="1">Stress-induced protein YchH</fullName>
    </submittedName>
</protein>
<organism evidence="1 2">
    <name type="scientific">Moellerella wisconsensis</name>
    <dbReference type="NCBI Taxonomy" id="158849"/>
    <lineage>
        <taxon>Bacteria</taxon>
        <taxon>Pseudomonadati</taxon>
        <taxon>Pseudomonadota</taxon>
        <taxon>Gammaproteobacteria</taxon>
        <taxon>Enterobacterales</taxon>
        <taxon>Morganellaceae</taxon>
        <taxon>Moellerella</taxon>
    </lineage>
</organism>
<evidence type="ECO:0000313" key="2">
    <source>
        <dbReference type="Proteomes" id="UP000829116"/>
    </source>
</evidence>
<accession>A0A9Q8Q515</accession>